<accession>G2DGN1</accession>
<proteinExistence type="predicted"/>
<dbReference type="EMBL" id="AFOC01000098">
    <property type="protein sequence ID" value="EGV50221.1"/>
    <property type="molecule type" value="Genomic_DNA"/>
</dbReference>
<gene>
    <name evidence="2" type="ORF">Rifp1Sym_ds00060</name>
</gene>
<sequence>MADYDGLTPGQVLADASVAEFIKSLGLGIAEAQKALDENSVDQIAEFIEPREGLGGKTLLDLGLSPAFYHYQHADITCSLQLSLRVEKNLSLGLNLSGSLNDTTTSSGSSSESESSSESGSSSRTETRQANVEITSASSGVLTVGGQNFPLTGTSPRERVRNLQNALTSSDSAGIAGCSISLSHPP</sequence>
<reference evidence="2" key="1">
    <citation type="journal article" date="2011" name="ISME J.">
        <title>The endosymbionts of the deep-sea tubeworms Riftia pachyptila and Tevnia jerichonana share an identical physiology as revealed by proteogenomic analyses.</title>
        <authorList>
            <person name="Gardebrecht A."/>
            <person name="Markert S."/>
            <person name="Felbeck H."/>
            <person name="Thuermer A."/>
            <person name="Albrecht D."/>
            <person name="Wollherr A."/>
            <person name="Kabisch J."/>
            <person name="Lehmann R."/>
            <person name="Daniel R."/>
            <person name="Liesegang H."/>
            <person name="Hecker M."/>
            <person name="Sievert S.M."/>
            <person name="Schweder T."/>
        </authorList>
    </citation>
    <scope>NUCLEOTIDE SEQUENCE [LARGE SCALE GENOMIC DNA]</scope>
</reference>
<feature type="region of interest" description="Disordered" evidence="1">
    <location>
        <begin position="101"/>
        <end position="186"/>
    </location>
</feature>
<evidence type="ECO:0000313" key="3">
    <source>
        <dbReference type="Proteomes" id="UP000004491"/>
    </source>
</evidence>
<dbReference type="RefSeq" id="WP_005965683.1">
    <property type="nucleotide sequence ID" value="NZ_AFOC01000098.1"/>
</dbReference>
<feature type="compositionally biased region" description="Low complexity" evidence="1">
    <location>
        <begin position="101"/>
        <end position="124"/>
    </location>
</feature>
<name>G2DGN1_9GAMM</name>
<evidence type="ECO:0000256" key="1">
    <source>
        <dbReference type="SAM" id="MobiDB-lite"/>
    </source>
</evidence>
<comment type="caution">
    <text evidence="2">The sequence shown here is derived from an EMBL/GenBank/DDBJ whole genome shotgun (WGS) entry which is preliminary data.</text>
</comment>
<feature type="compositionally biased region" description="Polar residues" evidence="1">
    <location>
        <begin position="162"/>
        <end position="172"/>
    </location>
</feature>
<keyword evidence="3" id="KW-1185">Reference proteome</keyword>
<evidence type="ECO:0000313" key="2">
    <source>
        <dbReference type="EMBL" id="EGV50221.1"/>
    </source>
</evidence>
<protein>
    <submittedName>
        <fullName evidence="2">Uncharacterized protein</fullName>
    </submittedName>
</protein>
<dbReference type="AlphaFoldDB" id="G2DGN1"/>
<organism evidence="2 3">
    <name type="scientific">endosymbiont of Riftia pachyptila</name>
    <name type="common">vent Ph05</name>
    <dbReference type="NCBI Taxonomy" id="1048808"/>
    <lineage>
        <taxon>Bacteria</taxon>
        <taxon>Pseudomonadati</taxon>
        <taxon>Pseudomonadota</taxon>
        <taxon>Gammaproteobacteria</taxon>
        <taxon>sulfur-oxidizing symbionts</taxon>
    </lineage>
</organism>
<dbReference type="Proteomes" id="UP000004491">
    <property type="component" value="Unassembled WGS sequence"/>
</dbReference>
<feature type="compositionally biased region" description="Polar residues" evidence="1">
    <location>
        <begin position="129"/>
        <end position="155"/>
    </location>
</feature>